<accession>A0A427T7I3</accession>
<name>A0A427T7I3_9PSEU</name>
<keyword evidence="1" id="KW-0472">Membrane</keyword>
<feature type="transmembrane region" description="Helical" evidence="1">
    <location>
        <begin position="28"/>
        <end position="48"/>
    </location>
</feature>
<proteinExistence type="predicted"/>
<organism evidence="3 4">
    <name type="scientific">Amycolatopsis eburnea</name>
    <dbReference type="NCBI Taxonomy" id="2267691"/>
    <lineage>
        <taxon>Bacteria</taxon>
        <taxon>Bacillati</taxon>
        <taxon>Actinomycetota</taxon>
        <taxon>Actinomycetes</taxon>
        <taxon>Pseudonocardiales</taxon>
        <taxon>Pseudonocardiaceae</taxon>
        <taxon>Amycolatopsis</taxon>
    </lineage>
</organism>
<dbReference type="InterPro" id="IPR012495">
    <property type="entry name" value="TadE-like_dom"/>
</dbReference>
<comment type="caution">
    <text evidence="3">The sequence shown here is derived from an EMBL/GenBank/DDBJ whole genome shotgun (WGS) entry which is preliminary data.</text>
</comment>
<gene>
    <name evidence="3" type="ORF">EIY87_21930</name>
</gene>
<dbReference type="RefSeq" id="WP_125311168.1">
    <property type="nucleotide sequence ID" value="NZ_RSEC01000048.1"/>
</dbReference>
<evidence type="ECO:0000313" key="3">
    <source>
        <dbReference type="EMBL" id="RSD16318.1"/>
    </source>
</evidence>
<dbReference type="Pfam" id="PF07811">
    <property type="entry name" value="TadE"/>
    <property type="match status" value="1"/>
</dbReference>
<keyword evidence="1" id="KW-0812">Transmembrane</keyword>
<evidence type="ECO:0000259" key="2">
    <source>
        <dbReference type="Pfam" id="PF07811"/>
    </source>
</evidence>
<evidence type="ECO:0000256" key="1">
    <source>
        <dbReference type="SAM" id="Phobius"/>
    </source>
</evidence>
<keyword evidence="4" id="KW-1185">Reference proteome</keyword>
<dbReference type="Proteomes" id="UP000267081">
    <property type="component" value="Unassembled WGS sequence"/>
</dbReference>
<dbReference type="OrthoDB" id="3629197at2"/>
<keyword evidence="1" id="KW-1133">Transmembrane helix</keyword>
<sequence>MPANPVVATAWRVRRALSGERGAVTAELVIATPLLLLALLAIIQFALWSHAVHVAQAAAAEALAAARVQNGTAAAGHAAGQQLLDQLAQGPLRSSQIDVERTATSASASVQGEVIAVLPGMHLHVHAESAGEVERFVPDA</sequence>
<dbReference type="EMBL" id="RSEC01000048">
    <property type="protein sequence ID" value="RSD16318.1"/>
    <property type="molecule type" value="Genomic_DNA"/>
</dbReference>
<reference evidence="3 4" key="1">
    <citation type="submission" date="2018-12" db="EMBL/GenBank/DDBJ databases">
        <title>Amycolatopsis eburnea sp. nov. actinomycete associate with arbuscular mycorrhiza fungal spore.</title>
        <authorList>
            <person name="Lumyong S."/>
            <person name="Chaiya L."/>
        </authorList>
    </citation>
    <scope>NUCLEOTIDE SEQUENCE [LARGE SCALE GENOMIC DNA]</scope>
    <source>
        <strain evidence="3 4">GLM-1</strain>
    </source>
</reference>
<dbReference type="AlphaFoldDB" id="A0A427T7I3"/>
<feature type="domain" description="TadE-like" evidence="2">
    <location>
        <begin position="22"/>
        <end position="62"/>
    </location>
</feature>
<protein>
    <submittedName>
        <fullName evidence="3">Pilus assembly protein TadE</fullName>
    </submittedName>
</protein>
<evidence type="ECO:0000313" key="4">
    <source>
        <dbReference type="Proteomes" id="UP000267081"/>
    </source>
</evidence>